<comment type="caution">
    <text evidence="1">The sequence shown here is derived from an EMBL/GenBank/DDBJ whole genome shotgun (WGS) entry which is preliminary data.</text>
</comment>
<protein>
    <submittedName>
        <fullName evidence="1">Uncharacterized protein</fullName>
    </submittedName>
</protein>
<accession>A0ABU7CXB3</accession>
<dbReference type="EMBL" id="JAHUTJ010009188">
    <property type="protein sequence ID" value="MED6267573.1"/>
    <property type="molecule type" value="Genomic_DNA"/>
</dbReference>
<proteinExistence type="predicted"/>
<name>A0ABU7CXB3_9TELE</name>
<sequence length="126" mass="14343">MPLCPPLRLLLSAAGASCSHFPILELTAEEQVHGADQRDVSSLSGCFCWEKAQMEKKRSCATVASFLELFSEGGGGRWMDGWMDERMDGWKRKMRRNRCRYGGDEFVPTLQLVQTVGLVLFLDYFW</sequence>
<reference evidence="1 2" key="1">
    <citation type="submission" date="2021-06" db="EMBL/GenBank/DDBJ databases">
        <authorList>
            <person name="Palmer J.M."/>
        </authorList>
    </citation>
    <scope>NUCLEOTIDE SEQUENCE [LARGE SCALE GENOMIC DNA]</scope>
    <source>
        <strain evidence="1 2">CL_MEX2019</strain>
        <tissue evidence="1">Muscle</tissue>
    </source>
</reference>
<gene>
    <name evidence="1" type="ORF">CHARACLAT_013653</name>
</gene>
<organism evidence="1 2">
    <name type="scientific">Characodon lateralis</name>
    <dbReference type="NCBI Taxonomy" id="208331"/>
    <lineage>
        <taxon>Eukaryota</taxon>
        <taxon>Metazoa</taxon>
        <taxon>Chordata</taxon>
        <taxon>Craniata</taxon>
        <taxon>Vertebrata</taxon>
        <taxon>Euteleostomi</taxon>
        <taxon>Actinopterygii</taxon>
        <taxon>Neopterygii</taxon>
        <taxon>Teleostei</taxon>
        <taxon>Neoteleostei</taxon>
        <taxon>Acanthomorphata</taxon>
        <taxon>Ovalentaria</taxon>
        <taxon>Atherinomorphae</taxon>
        <taxon>Cyprinodontiformes</taxon>
        <taxon>Goodeidae</taxon>
        <taxon>Characodon</taxon>
    </lineage>
</organism>
<keyword evidence="2" id="KW-1185">Reference proteome</keyword>
<evidence type="ECO:0000313" key="2">
    <source>
        <dbReference type="Proteomes" id="UP001352852"/>
    </source>
</evidence>
<evidence type="ECO:0000313" key="1">
    <source>
        <dbReference type="EMBL" id="MED6267573.1"/>
    </source>
</evidence>
<dbReference type="Proteomes" id="UP001352852">
    <property type="component" value="Unassembled WGS sequence"/>
</dbReference>